<evidence type="ECO:0000259" key="6">
    <source>
        <dbReference type="Pfam" id="PF04539"/>
    </source>
</evidence>
<dbReference type="InterPro" id="IPR013324">
    <property type="entry name" value="RNA_pol_sigma_r3/r4-like"/>
</dbReference>
<evidence type="ECO:0000259" key="8">
    <source>
        <dbReference type="Pfam" id="PF04545"/>
    </source>
</evidence>
<dbReference type="NCBIfam" id="TIGR02937">
    <property type="entry name" value="sigma70-ECF"/>
    <property type="match status" value="1"/>
</dbReference>
<dbReference type="AlphaFoldDB" id="A0A1H0L2I9"/>
<reference evidence="9 10" key="1">
    <citation type="submission" date="2016-10" db="EMBL/GenBank/DDBJ databases">
        <authorList>
            <person name="de Groot N.N."/>
        </authorList>
    </citation>
    <scope>NUCLEOTIDE SEQUENCE [LARGE SCALE GENOMIC DNA]</scope>
    <source>
        <strain evidence="9 10">CGMCC 1.11147</strain>
    </source>
</reference>
<dbReference type="Pfam" id="PF04545">
    <property type="entry name" value="Sigma70_r4"/>
    <property type="match status" value="1"/>
</dbReference>
<evidence type="ECO:0000256" key="4">
    <source>
        <dbReference type="ARBA" id="ARBA00023163"/>
    </source>
</evidence>
<dbReference type="InterPro" id="IPR007630">
    <property type="entry name" value="RNA_pol_sigma70_r4"/>
</dbReference>
<keyword evidence="3" id="KW-0238">DNA-binding</keyword>
<dbReference type="STRING" id="1005944.SAMN05192576_0158"/>
<dbReference type="PANTHER" id="PTHR30385">
    <property type="entry name" value="SIGMA FACTOR F FLAGELLAR"/>
    <property type="match status" value="1"/>
</dbReference>
<evidence type="ECO:0000256" key="3">
    <source>
        <dbReference type="ARBA" id="ARBA00023125"/>
    </source>
</evidence>
<gene>
    <name evidence="9" type="ORF">SAMN05192576_0158</name>
</gene>
<dbReference type="Pfam" id="PF04539">
    <property type="entry name" value="Sigma70_r3"/>
    <property type="match status" value="1"/>
</dbReference>
<name>A0A1H0L2I9_9ACTN</name>
<feature type="domain" description="RNA polymerase sigma-70 region 4" evidence="8">
    <location>
        <begin position="217"/>
        <end position="264"/>
    </location>
</feature>
<feature type="region of interest" description="Disordered" evidence="5">
    <location>
        <begin position="1"/>
        <end position="22"/>
    </location>
</feature>
<evidence type="ECO:0000313" key="9">
    <source>
        <dbReference type="EMBL" id="SDO62295.1"/>
    </source>
</evidence>
<dbReference type="Gene3D" id="1.10.10.10">
    <property type="entry name" value="Winged helix-like DNA-binding domain superfamily/Winged helix DNA-binding domain"/>
    <property type="match status" value="2"/>
</dbReference>
<evidence type="ECO:0000313" key="10">
    <source>
        <dbReference type="Proteomes" id="UP000199004"/>
    </source>
</evidence>
<evidence type="ECO:0000256" key="1">
    <source>
        <dbReference type="ARBA" id="ARBA00023015"/>
    </source>
</evidence>
<dbReference type="Gene3D" id="1.20.120.1810">
    <property type="match status" value="1"/>
</dbReference>
<dbReference type="InterPro" id="IPR000943">
    <property type="entry name" value="RNA_pol_sigma70"/>
</dbReference>
<dbReference type="InterPro" id="IPR036388">
    <property type="entry name" value="WH-like_DNA-bd_sf"/>
</dbReference>
<evidence type="ECO:0000256" key="2">
    <source>
        <dbReference type="ARBA" id="ARBA00023082"/>
    </source>
</evidence>
<dbReference type="GO" id="GO:0006352">
    <property type="term" value="P:DNA-templated transcription initiation"/>
    <property type="evidence" value="ECO:0007669"/>
    <property type="project" value="InterPro"/>
</dbReference>
<dbReference type="GO" id="GO:0003677">
    <property type="term" value="F:DNA binding"/>
    <property type="evidence" value="ECO:0007669"/>
    <property type="project" value="UniProtKB-KW"/>
</dbReference>
<organism evidence="9 10">
    <name type="scientific">Nocardioides szechwanensis</name>
    <dbReference type="NCBI Taxonomy" id="1005944"/>
    <lineage>
        <taxon>Bacteria</taxon>
        <taxon>Bacillati</taxon>
        <taxon>Actinomycetota</taxon>
        <taxon>Actinomycetes</taxon>
        <taxon>Propionibacteriales</taxon>
        <taxon>Nocardioidaceae</taxon>
        <taxon>Nocardioides</taxon>
    </lineage>
</organism>
<keyword evidence="1" id="KW-0805">Transcription regulation</keyword>
<evidence type="ECO:0000259" key="7">
    <source>
        <dbReference type="Pfam" id="PF04542"/>
    </source>
</evidence>
<dbReference type="SUPFAM" id="SSF88946">
    <property type="entry name" value="Sigma2 domain of RNA polymerase sigma factors"/>
    <property type="match status" value="1"/>
</dbReference>
<protein>
    <submittedName>
        <fullName evidence="9">RNA polymerase sigma-B factor</fullName>
    </submittedName>
</protein>
<sequence length="269" mass="29562">MEPSPVSYAQSSAHGAAPALSESRRRIETARLLSRARASVGDTRARYENDVIRINMEVALDVARRYHGRGIADEDIDQVAYLGLIKAVRGFDPTLGDDFLSYAVPTLRGEIRRYFRDAGWTVRPPRSVQEVQTRVSNAEADLYQRLGRAPRPSEIAVHLDIPLALVIDSINAIGCFAPDSLDAPRPEGDPEAPAEKLGDLDPAFASAEARLALQPLMGALSPRDRRIIELRFFENRTQAQIGAEVGVTQEQVSRLLTGILAKLRRSLAA</sequence>
<dbReference type="EMBL" id="FNIC01000011">
    <property type="protein sequence ID" value="SDO62295.1"/>
    <property type="molecule type" value="Genomic_DNA"/>
</dbReference>
<dbReference type="InterPro" id="IPR014284">
    <property type="entry name" value="RNA_pol_sigma-70_dom"/>
</dbReference>
<evidence type="ECO:0000256" key="5">
    <source>
        <dbReference type="SAM" id="MobiDB-lite"/>
    </source>
</evidence>
<dbReference type="SUPFAM" id="SSF88659">
    <property type="entry name" value="Sigma3 and sigma4 domains of RNA polymerase sigma factors"/>
    <property type="match status" value="2"/>
</dbReference>
<dbReference type="Pfam" id="PF04542">
    <property type="entry name" value="Sigma70_r2"/>
    <property type="match status" value="1"/>
</dbReference>
<dbReference type="PRINTS" id="PR00046">
    <property type="entry name" value="SIGMA70FCT"/>
</dbReference>
<dbReference type="PANTHER" id="PTHR30385:SF4">
    <property type="entry name" value="RNA POLYMERASE SIGMA-E FACTOR"/>
    <property type="match status" value="1"/>
</dbReference>
<dbReference type="RefSeq" id="WP_091026888.1">
    <property type="nucleotide sequence ID" value="NZ_BKAE01000016.1"/>
</dbReference>
<keyword evidence="2" id="KW-0731">Sigma factor</keyword>
<proteinExistence type="predicted"/>
<keyword evidence="4" id="KW-0804">Transcription</keyword>
<keyword evidence="10" id="KW-1185">Reference proteome</keyword>
<dbReference type="InterPro" id="IPR007624">
    <property type="entry name" value="RNA_pol_sigma70_r3"/>
</dbReference>
<dbReference type="CDD" id="cd06171">
    <property type="entry name" value="Sigma70_r4"/>
    <property type="match status" value="1"/>
</dbReference>
<accession>A0A1H0L2I9</accession>
<feature type="domain" description="RNA polymerase sigma-70 region 3" evidence="6">
    <location>
        <begin position="134"/>
        <end position="164"/>
    </location>
</feature>
<dbReference type="OrthoDB" id="9804285at2"/>
<dbReference type="InterPro" id="IPR013325">
    <property type="entry name" value="RNA_pol_sigma_r2"/>
</dbReference>
<dbReference type="InterPro" id="IPR007627">
    <property type="entry name" value="RNA_pol_sigma70_r2"/>
</dbReference>
<dbReference type="Proteomes" id="UP000199004">
    <property type="component" value="Unassembled WGS sequence"/>
</dbReference>
<dbReference type="GO" id="GO:0016987">
    <property type="term" value="F:sigma factor activity"/>
    <property type="evidence" value="ECO:0007669"/>
    <property type="project" value="UniProtKB-KW"/>
</dbReference>
<feature type="domain" description="RNA polymerase sigma-70 region 2" evidence="7">
    <location>
        <begin position="60"/>
        <end position="121"/>
    </location>
</feature>